<evidence type="ECO:0000313" key="2">
    <source>
        <dbReference type="Proteomes" id="UP001243989"/>
    </source>
</evidence>
<dbReference type="Proteomes" id="UP001243989">
    <property type="component" value="Unassembled WGS sequence"/>
</dbReference>
<dbReference type="AlphaFoldDB" id="A0AAI9ZQI6"/>
<dbReference type="PANTHER" id="PTHR33112:SF10">
    <property type="entry name" value="TOL"/>
    <property type="match status" value="1"/>
</dbReference>
<dbReference type="RefSeq" id="XP_060444938.1">
    <property type="nucleotide sequence ID" value="XM_060592499.1"/>
</dbReference>
<gene>
    <name evidence="1" type="ORF">BDP81DRAFT_450232</name>
</gene>
<comment type="caution">
    <text evidence="1">The sequence shown here is derived from an EMBL/GenBank/DDBJ whole genome shotgun (WGS) entry which is preliminary data.</text>
</comment>
<evidence type="ECO:0000313" key="1">
    <source>
        <dbReference type="EMBL" id="KAK1636331.1"/>
    </source>
</evidence>
<organism evidence="1 2">
    <name type="scientific">Colletotrichum phormii</name>
    <dbReference type="NCBI Taxonomy" id="359342"/>
    <lineage>
        <taxon>Eukaryota</taxon>
        <taxon>Fungi</taxon>
        <taxon>Dikarya</taxon>
        <taxon>Ascomycota</taxon>
        <taxon>Pezizomycotina</taxon>
        <taxon>Sordariomycetes</taxon>
        <taxon>Hypocreomycetidae</taxon>
        <taxon>Glomerellales</taxon>
        <taxon>Glomerellaceae</taxon>
        <taxon>Colletotrichum</taxon>
        <taxon>Colletotrichum acutatum species complex</taxon>
    </lineage>
</organism>
<keyword evidence="2" id="KW-1185">Reference proteome</keyword>
<accession>A0AAI9ZQI6</accession>
<evidence type="ECO:0008006" key="3">
    <source>
        <dbReference type="Google" id="ProtNLM"/>
    </source>
</evidence>
<dbReference type="EMBL" id="JAHMHQ010000011">
    <property type="protein sequence ID" value="KAK1636331.1"/>
    <property type="molecule type" value="Genomic_DNA"/>
</dbReference>
<protein>
    <recommendedName>
        <fullName evidence="3">Heterokaryon incompatibility domain-containing protein</fullName>
    </recommendedName>
</protein>
<dbReference type="PANTHER" id="PTHR33112">
    <property type="entry name" value="DOMAIN PROTEIN, PUTATIVE-RELATED"/>
    <property type="match status" value="1"/>
</dbReference>
<name>A0AAI9ZQI6_9PEZI</name>
<proteinExistence type="predicted"/>
<dbReference type="GeneID" id="85477361"/>
<sequence length="503" mass="57380">MSTEMVFLCTVCTQVVQPTSSDSASNRCITPQDQSLDGFRKAASGDCFICSKLWNLSELQRKGWETLNTQLWRPLSFKVDSDYYKGKLHQIRVNIIYRDPTSIHSERITDFRIKMIPSSESEYEYLFSIDKIEGSTGSARTLELAHSWFQACSLGHDQCKRLPTSVLHWLPTRLVDIGSKGETTWKLVITSDDLDPNDWEKEALTMRDVYANAACNIAASASNSPDGGLFRSRVARDIRPGYWDRHLQDGALHSRGWVFQERFLSPRQIYFTKSQIMWECLEEHRCEGFPQGVPLHKSSKSIKRLLSSQEKDDELKINGLMSFDALDLWIDIVTTYSQCQFTVIEYKLYALGGIAKLFRQVTGDTYLACLWRSRLLYQLDWYAWMPKSRITSKYRAPSWSWVSIDGPVQTILPGHGNHFLAEVIDASVITTNEGDDMVNITGGSITVRPKVYSTTYKRKSSPAENGCIHFDPTDKVFPPFTTWPYFNAVEDSLNKSGETSFCP</sequence>
<reference evidence="1" key="1">
    <citation type="submission" date="2021-06" db="EMBL/GenBank/DDBJ databases">
        <title>Comparative genomics, transcriptomics and evolutionary studies reveal genomic signatures of adaptation to plant cell wall in hemibiotrophic fungi.</title>
        <authorList>
            <consortium name="DOE Joint Genome Institute"/>
            <person name="Baroncelli R."/>
            <person name="Diaz J.F."/>
            <person name="Benocci T."/>
            <person name="Peng M."/>
            <person name="Battaglia E."/>
            <person name="Haridas S."/>
            <person name="Andreopoulos W."/>
            <person name="Labutti K."/>
            <person name="Pangilinan J."/>
            <person name="Floch G.L."/>
            <person name="Makela M.R."/>
            <person name="Henrissat B."/>
            <person name="Grigoriev I.V."/>
            <person name="Crouch J.A."/>
            <person name="De Vries R.P."/>
            <person name="Sukno S.A."/>
            <person name="Thon M.R."/>
        </authorList>
    </citation>
    <scope>NUCLEOTIDE SEQUENCE</scope>
    <source>
        <strain evidence="1">CBS 102054</strain>
    </source>
</reference>